<dbReference type="Pfam" id="PF04509">
    <property type="entry name" value="CheC"/>
    <property type="match status" value="2"/>
</dbReference>
<feature type="domain" description="CheC-like protein" evidence="4">
    <location>
        <begin position="95"/>
        <end position="127"/>
    </location>
</feature>
<reference evidence="5 6" key="1">
    <citation type="submission" date="2016-10" db="EMBL/GenBank/DDBJ databases">
        <authorList>
            <person name="de Groot N.N."/>
        </authorList>
    </citation>
    <scope>NUCLEOTIDE SEQUENCE [LARGE SCALE GENOMIC DNA]</scope>
    <source>
        <strain evidence="5 6">CGMCC 1.5337</strain>
    </source>
</reference>
<organism evidence="5 6">
    <name type="scientific">Halobacterium jilantaiense</name>
    <dbReference type="NCBI Taxonomy" id="355548"/>
    <lineage>
        <taxon>Archaea</taxon>
        <taxon>Methanobacteriati</taxon>
        <taxon>Methanobacteriota</taxon>
        <taxon>Stenosarchaea group</taxon>
        <taxon>Halobacteria</taxon>
        <taxon>Halobacteriales</taxon>
        <taxon>Halobacteriaceae</taxon>
        <taxon>Halobacterium</taxon>
    </lineage>
</organism>
<dbReference type="GO" id="GO:0006935">
    <property type="term" value="P:chemotaxis"/>
    <property type="evidence" value="ECO:0007669"/>
    <property type="project" value="UniProtKB-KW"/>
</dbReference>
<dbReference type="OrthoDB" id="182374at2157"/>
<evidence type="ECO:0000313" key="5">
    <source>
        <dbReference type="EMBL" id="SEV93605.1"/>
    </source>
</evidence>
<protein>
    <submittedName>
        <fullName evidence="5">Chemotaxis protein CheC</fullName>
    </submittedName>
</protein>
<keyword evidence="6" id="KW-1185">Reference proteome</keyword>
<dbReference type="GO" id="GO:0016787">
    <property type="term" value="F:hydrolase activity"/>
    <property type="evidence" value="ECO:0007669"/>
    <property type="project" value="UniProtKB-KW"/>
</dbReference>
<keyword evidence="2" id="KW-0378">Hydrolase</keyword>
<dbReference type="CDD" id="cd17911">
    <property type="entry name" value="CheC_ClassIII"/>
    <property type="match status" value="2"/>
</dbReference>
<evidence type="ECO:0000259" key="4">
    <source>
        <dbReference type="Pfam" id="PF04509"/>
    </source>
</evidence>
<dbReference type="RefSeq" id="WP_089667654.1">
    <property type="nucleotide sequence ID" value="NZ_FOJA01000001.1"/>
</dbReference>
<dbReference type="PANTHER" id="PTHR43693:SF1">
    <property type="entry name" value="PROTEIN PHOSPHATASE CHEZ"/>
    <property type="match status" value="1"/>
</dbReference>
<feature type="compositionally biased region" description="Acidic residues" evidence="3">
    <location>
        <begin position="389"/>
        <end position="399"/>
    </location>
</feature>
<dbReference type="InterPro" id="IPR050992">
    <property type="entry name" value="CheZ_family_phosphatases"/>
</dbReference>
<dbReference type="InterPro" id="IPR007597">
    <property type="entry name" value="CheC"/>
</dbReference>
<dbReference type="STRING" id="355548.SAMN04487945_0460"/>
<gene>
    <name evidence="5" type="ORF">SAMN04487945_0460</name>
</gene>
<proteinExistence type="predicted"/>
<dbReference type="PANTHER" id="PTHR43693">
    <property type="entry name" value="PROTEIN PHOSPHATASE CHEZ"/>
    <property type="match status" value="1"/>
</dbReference>
<evidence type="ECO:0000256" key="1">
    <source>
        <dbReference type="ARBA" id="ARBA00022500"/>
    </source>
</evidence>
<evidence type="ECO:0000313" key="6">
    <source>
        <dbReference type="Proteomes" id="UP000198518"/>
    </source>
</evidence>
<dbReference type="Proteomes" id="UP000198518">
    <property type="component" value="Unassembled WGS sequence"/>
</dbReference>
<keyword evidence="1" id="KW-0145">Chemotaxis</keyword>
<dbReference type="InterPro" id="IPR028976">
    <property type="entry name" value="CheC-like_sf"/>
</dbReference>
<dbReference type="EMBL" id="FOJA01000001">
    <property type="protein sequence ID" value="SEV93605.1"/>
    <property type="molecule type" value="Genomic_DNA"/>
</dbReference>
<feature type="compositionally biased region" description="Acidic residues" evidence="3">
    <location>
        <begin position="373"/>
        <end position="382"/>
    </location>
</feature>
<dbReference type="Gene3D" id="3.40.1550.10">
    <property type="entry name" value="CheC-like"/>
    <property type="match status" value="2"/>
</dbReference>
<accession>A0A1I0MYM5</accession>
<dbReference type="AlphaFoldDB" id="A0A1I0MYM5"/>
<feature type="region of interest" description="Disordered" evidence="3">
    <location>
        <begin position="373"/>
        <end position="399"/>
    </location>
</feature>
<dbReference type="SUPFAM" id="SSF103039">
    <property type="entry name" value="CheC-like"/>
    <property type="match status" value="2"/>
</dbReference>
<evidence type="ECO:0000256" key="3">
    <source>
        <dbReference type="SAM" id="MobiDB-lite"/>
    </source>
</evidence>
<name>A0A1I0MYM5_9EURY</name>
<sequence>MRVDLDAVASFSQTGDEGGQRAADSLEGLTGIPATCELTRTTLVDADGLSVFLGTTSERVTVSFDGALAGRAVLSFDETFADHVADELGVGAELALPEVANILTSGFVDAWAADGEDTIEIQPPERISSEQDVVQEAAVLDDCAFVFESRVVLSGTRGTCRFAVLPDVDSFESYVAESDAEFSLADLAAHIRVASVSADAVASHLEAMTGVDATLVESHVDFVPVERVPSLLDDAAYEGAIFESEGVVDSVVAILFDEAEPGAVAALLLDDPDAGSAMAESAITELGNITASGFLDEWANALETTIDISTPSHVRDAGTAVLDTVAAAYGELADTIAVVNASIELGPDVTCRVCTFPSPEDADQLGDIADGLAEDTSDEDAIDAVFGDDTGDDDAGEDA</sequence>
<evidence type="ECO:0000256" key="2">
    <source>
        <dbReference type="ARBA" id="ARBA00022801"/>
    </source>
</evidence>
<feature type="domain" description="CheC-like protein" evidence="4">
    <location>
        <begin position="278"/>
        <end position="314"/>
    </location>
</feature>